<dbReference type="AlphaFoldDB" id="I2E2E3"/>
<dbReference type="EMBL" id="JQ665880">
    <property type="protein sequence ID" value="AFJ91661.1"/>
    <property type="molecule type" value="Genomic_DNA"/>
</dbReference>
<organism evidence="1">
    <name type="scientific">Rhizobium meliloti</name>
    <name type="common">Ensifer meliloti</name>
    <name type="synonym">Sinorhizobium meliloti</name>
    <dbReference type="NCBI Taxonomy" id="382"/>
    <lineage>
        <taxon>Bacteria</taxon>
        <taxon>Pseudomonadati</taxon>
        <taxon>Pseudomonadota</taxon>
        <taxon>Alphaproteobacteria</taxon>
        <taxon>Hyphomicrobiales</taxon>
        <taxon>Rhizobiaceae</taxon>
        <taxon>Sinorhizobium/Ensifer group</taxon>
        <taxon>Sinorhizobium</taxon>
    </lineage>
</organism>
<sequence>MNTIGRPEVSNDSAGTVLISATNRWLSVPLISPVHVKL</sequence>
<keyword evidence="1" id="KW-0614">Plasmid</keyword>
<accession>I2E2E3</accession>
<protein>
    <submittedName>
        <fullName evidence="1">Plasmid partitioning protein</fullName>
    </submittedName>
</protein>
<proteinExistence type="predicted"/>
<reference evidence="1" key="1">
    <citation type="journal article" date="2012" name="Mol. Plant Microbe Interact.">
        <title>Rhizobial plasmids that cause impaired symbiotic nitrogen fixation and enhanced host invasion.</title>
        <authorList>
            <person name="Crook M.B."/>
            <person name="Lindsay D.P."/>
            <person name="Biggs M.B."/>
            <person name="Bentley J.S."/>
            <person name="Price J.C."/>
            <person name="Clement S.C."/>
            <person name="Clement M.J."/>
            <person name="Long S.R."/>
            <person name="Griffitts J.S."/>
        </authorList>
    </citation>
    <scope>NUCLEOTIDE SEQUENCE</scope>
    <source>
        <strain evidence="1">C017</strain>
        <plasmid evidence="1">pHRC017</plasmid>
    </source>
</reference>
<geneLocation type="plasmid" evidence="1">
    <name>pHRC017</name>
</geneLocation>
<name>I2E2E3_RHIML</name>
<gene>
    <name evidence="1" type="primary">repC4</name>
    <name evidence="1" type="ORF">pHRC017_0696</name>
</gene>
<evidence type="ECO:0000313" key="1">
    <source>
        <dbReference type="EMBL" id="AFJ91661.1"/>
    </source>
</evidence>